<comment type="caution">
    <text evidence="1">The sequence shown here is derived from an EMBL/GenBank/DDBJ whole genome shotgun (WGS) entry which is preliminary data.</text>
</comment>
<proteinExistence type="predicted"/>
<protein>
    <submittedName>
        <fullName evidence="1">Uncharacterized protein</fullName>
    </submittedName>
</protein>
<gene>
    <name evidence="1" type="ORF">OBRU01_23985</name>
</gene>
<name>A0A0L7KNA9_OPEBR</name>
<evidence type="ECO:0000313" key="1">
    <source>
        <dbReference type="EMBL" id="KOB64605.1"/>
    </source>
</evidence>
<keyword evidence="2" id="KW-1185">Reference proteome</keyword>
<evidence type="ECO:0000313" key="2">
    <source>
        <dbReference type="Proteomes" id="UP000037510"/>
    </source>
</evidence>
<dbReference type="AlphaFoldDB" id="A0A0L7KNA9"/>
<accession>A0A0L7KNA9</accession>
<dbReference type="Proteomes" id="UP000037510">
    <property type="component" value="Unassembled WGS sequence"/>
</dbReference>
<sequence length="680" mass="76532">MATKSPYDKDALREILSDADYRTIDDGGSLLPPSNEIFQIISEKMAEKGSLITPMHVYTIIHKNRAGFRDMILKVFDIQEQVVSICKNDGDYSAENRAEDKKGSLITPKHVYTIIHKNRAGFRDMILKVFDIQEQVVSICKNDGDYSAENRAEDSTDSLTSSTSIKVNLVISQEKWQTIAPQEKVYGKRIYWKLRPGWTDVVAEALWMQQHLDCVFVFKNHNIFLSAIAKLYLTMEGLCRECNAKILCTILKEPSKNSDVILECNVEGIRAVSQSGTKKRQLRGLRRLEVANFLIDGGKDAVTWRRKEAGRIKKFGDKNPPILPTNEVVRKAKEQQLLTKYGLQFGNPAINLLKSAEHGKLVGCIQSIGLHKFNCIYWLPEQLQIYVSRVRNDPHATLTIDATGGIAEREKSLKPRIFLYQCVLVTRDGSMPTFQMVSADQRSIIVNSFLSHILAENAPIPPIVVTDFGWSLLIAVAQVFGGCVNLSDYLQKCYNAITNEATSLPSTFMRLDVCHLMSMVTRWPSLKGKDKCLVRRFYKWCIGKAHQITNLEDLSYFIESVLIVAISKCIGFEPSGKLQPSVDRLNFLNSKIKGIELNNDDDNEDADQSDEEARNINNGECEIVAEQNAAECESERTGWKSWRDKLYDAAVKIADQSSNGDTINACTTFCACITLILPKG</sequence>
<reference evidence="1 2" key="1">
    <citation type="journal article" date="2015" name="Genome Biol. Evol.">
        <title>The genome of winter moth (Operophtera brumata) provides a genomic perspective on sexual dimorphism and phenology.</title>
        <authorList>
            <person name="Derks M.F."/>
            <person name="Smit S."/>
            <person name="Salis L."/>
            <person name="Schijlen E."/>
            <person name="Bossers A."/>
            <person name="Mateman C."/>
            <person name="Pijl A.S."/>
            <person name="de Ridder D."/>
            <person name="Groenen M.A."/>
            <person name="Visser M.E."/>
            <person name="Megens H.J."/>
        </authorList>
    </citation>
    <scope>NUCLEOTIDE SEQUENCE [LARGE SCALE GENOMIC DNA]</scope>
    <source>
        <strain evidence="1">WM2013NL</strain>
        <tissue evidence="1">Head and thorax</tissue>
    </source>
</reference>
<organism evidence="1 2">
    <name type="scientific">Operophtera brumata</name>
    <name type="common">Winter moth</name>
    <name type="synonym">Phalaena brumata</name>
    <dbReference type="NCBI Taxonomy" id="104452"/>
    <lineage>
        <taxon>Eukaryota</taxon>
        <taxon>Metazoa</taxon>
        <taxon>Ecdysozoa</taxon>
        <taxon>Arthropoda</taxon>
        <taxon>Hexapoda</taxon>
        <taxon>Insecta</taxon>
        <taxon>Pterygota</taxon>
        <taxon>Neoptera</taxon>
        <taxon>Endopterygota</taxon>
        <taxon>Lepidoptera</taxon>
        <taxon>Glossata</taxon>
        <taxon>Ditrysia</taxon>
        <taxon>Geometroidea</taxon>
        <taxon>Geometridae</taxon>
        <taxon>Larentiinae</taxon>
        <taxon>Operophtera</taxon>
    </lineage>
</organism>
<dbReference type="EMBL" id="JTDY01008358">
    <property type="protein sequence ID" value="KOB64605.1"/>
    <property type="molecule type" value="Genomic_DNA"/>
</dbReference>